<dbReference type="HAMAP" id="MF_00043">
    <property type="entry name" value="EF1_beta"/>
    <property type="match status" value="1"/>
</dbReference>
<keyword evidence="4 6" id="KW-0251">Elongation factor</keyword>
<organism evidence="8">
    <name type="scientific">Candidatus Heimdallarchaeum aukensis</name>
    <dbReference type="NCBI Taxonomy" id="2876573"/>
    <lineage>
        <taxon>Archaea</taxon>
        <taxon>Promethearchaeati</taxon>
        <taxon>Candidatus Heimdallarchaeota</taxon>
        <taxon>Candidatus Heimdallarchaeia (ex Rinke et al. 2021) (nom. nud.)</taxon>
        <taxon>Candidatus Heimdallarchaeales</taxon>
        <taxon>Candidatus Heimdallarchaeaceae</taxon>
        <taxon>Candidatus Heimdallarchaeum</taxon>
    </lineage>
</organism>
<dbReference type="NCBIfam" id="NF001670">
    <property type="entry name" value="PRK00435.1"/>
    <property type="match status" value="1"/>
</dbReference>
<dbReference type="Pfam" id="PF00736">
    <property type="entry name" value="EF1_GNE"/>
    <property type="match status" value="1"/>
</dbReference>
<dbReference type="InterPro" id="IPR014717">
    <property type="entry name" value="Transl_elong_EF1B/ribsomal_bS6"/>
</dbReference>
<dbReference type="SMART" id="SM00888">
    <property type="entry name" value="EF1_GNE"/>
    <property type="match status" value="1"/>
</dbReference>
<dbReference type="InterPro" id="IPR014038">
    <property type="entry name" value="EF1B_bsu/dsu_GNE"/>
</dbReference>
<comment type="function">
    <text evidence="1 6">Promotes the exchange of GDP for GTP in EF-1-alpha/GDP, thus allowing the regeneration of EF-1-alpha/GTP that could then be used to form the ternary complex EF-1-alpha/GTP/AAtRNA.</text>
</comment>
<reference evidence="8" key="1">
    <citation type="journal article" date="2022" name="Nat. Microbiol.">
        <title>Unique mobile elements and scalable gene flow at the prokaryote-eukaryote boundary revealed by circularized Asgard archaea genomes.</title>
        <authorList>
            <person name="Wu F."/>
            <person name="Speth D.R."/>
            <person name="Philosof A."/>
            <person name="Cremiere A."/>
            <person name="Narayanan A."/>
            <person name="Barco R.A."/>
            <person name="Connon S.A."/>
            <person name="Amend J.P."/>
            <person name="Antoshechkin I.A."/>
            <person name="Orphan V.J."/>
        </authorList>
    </citation>
    <scope>NUCLEOTIDE SEQUENCE</scope>
    <source>
        <strain evidence="8">PM71</strain>
    </source>
</reference>
<dbReference type="SUPFAM" id="SSF54984">
    <property type="entry name" value="eEF-1beta-like"/>
    <property type="match status" value="1"/>
</dbReference>
<evidence type="ECO:0000256" key="1">
    <source>
        <dbReference type="ARBA" id="ARBA00003815"/>
    </source>
</evidence>
<accession>A0A9Y1BJI4</accession>
<keyword evidence="5 6" id="KW-0648">Protein biosynthesis</keyword>
<evidence type="ECO:0000259" key="7">
    <source>
        <dbReference type="SMART" id="SM00888"/>
    </source>
</evidence>
<dbReference type="AlphaFoldDB" id="A0A9Y1BJI4"/>
<evidence type="ECO:0000256" key="4">
    <source>
        <dbReference type="ARBA" id="ARBA00022768"/>
    </source>
</evidence>
<proteinExistence type="inferred from homology"/>
<evidence type="ECO:0000313" key="8">
    <source>
        <dbReference type="EMBL" id="UJG40179.1"/>
    </source>
</evidence>
<comment type="similarity">
    <text evidence="2 6">Belongs to the EF-1-beta/EF-1-delta family.</text>
</comment>
<dbReference type="PANTHER" id="PTHR39647:SF1">
    <property type="entry name" value="ELONGATION FACTOR 1-BETA"/>
    <property type="match status" value="1"/>
</dbReference>
<dbReference type="GO" id="GO:0003746">
    <property type="term" value="F:translation elongation factor activity"/>
    <property type="evidence" value="ECO:0007669"/>
    <property type="project" value="UniProtKB-UniRule"/>
</dbReference>
<name>A0A9Y1BJI4_9ARCH</name>
<evidence type="ECO:0000256" key="5">
    <source>
        <dbReference type="ARBA" id="ARBA00022917"/>
    </source>
</evidence>
<feature type="domain" description="Translation elongation factor EF1B beta/delta subunit guanine nucleotide exchange" evidence="7">
    <location>
        <begin position="3"/>
        <end position="89"/>
    </location>
</feature>
<dbReference type="InterPro" id="IPR036219">
    <property type="entry name" value="eEF-1beta-like_sf"/>
</dbReference>
<evidence type="ECO:0000256" key="3">
    <source>
        <dbReference type="ARBA" id="ARBA00017600"/>
    </source>
</evidence>
<dbReference type="PANTHER" id="PTHR39647">
    <property type="entry name" value="ELONGATION FACTOR 1-BETA"/>
    <property type="match status" value="1"/>
</dbReference>
<dbReference type="Proteomes" id="UP001201020">
    <property type="component" value="Chromosome"/>
</dbReference>
<evidence type="ECO:0000256" key="6">
    <source>
        <dbReference type="HAMAP-Rule" id="MF_00043"/>
    </source>
</evidence>
<evidence type="ECO:0000256" key="2">
    <source>
        <dbReference type="ARBA" id="ARBA00007411"/>
    </source>
</evidence>
<protein>
    <recommendedName>
        <fullName evidence="3 6">Elongation factor 1-beta</fullName>
        <shortName evidence="6">EF-1-beta</shortName>
    </recommendedName>
    <alternativeName>
        <fullName evidence="6">aEF-1beta</fullName>
    </alternativeName>
</protein>
<gene>
    <name evidence="6" type="primary">ef1b</name>
    <name evidence="8" type="ORF">K9W45_10090</name>
</gene>
<dbReference type="InterPro" id="IPR004542">
    <property type="entry name" value="Transl_elong_EF1B_B_arc"/>
</dbReference>
<dbReference type="Gene3D" id="3.30.70.60">
    <property type="match status" value="1"/>
</dbReference>
<sequence length="89" mass="10203">MGEVLLVYELRPESPEIKPEILEERVRANLPERIKMQNTIEKRPLAFGLVSMVAQFIIPEEDGMQDSLEEYLSAIEGVQSVNLDFVTRL</sequence>
<dbReference type="EMBL" id="CP084166">
    <property type="protein sequence ID" value="UJG40179.1"/>
    <property type="molecule type" value="Genomic_DNA"/>
</dbReference>